<dbReference type="EMBL" id="JARKIB010000113">
    <property type="protein sequence ID" value="KAJ7738154.1"/>
    <property type="molecule type" value="Genomic_DNA"/>
</dbReference>
<keyword evidence="3" id="KW-1185">Reference proteome</keyword>
<accession>A0AAD7MZZ8</accession>
<evidence type="ECO:0000313" key="3">
    <source>
        <dbReference type="Proteomes" id="UP001215598"/>
    </source>
</evidence>
<evidence type="ECO:0000313" key="2">
    <source>
        <dbReference type="EMBL" id="KAJ7738154.1"/>
    </source>
</evidence>
<protein>
    <recommendedName>
        <fullName evidence="4">Secreted protein</fullName>
    </recommendedName>
</protein>
<name>A0AAD7MZZ8_9AGAR</name>
<keyword evidence="1" id="KW-0732">Signal</keyword>
<gene>
    <name evidence="2" type="ORF">B0H16DRAFT_1571017</name>
</gene>
<comment type="caution">
    <text evidence="2">The sequence shown here is derived from an EMBL/GenBank/DDBJ whole genome shotgun (WGS) entry which is preliminary data.</text>
</comment>
<evidence type="ECO:0000256" key="1">
    <source>
        <dbReference type="SAM" id="SignalP"/>
    </source>
</evidence>
<dbReference type="Proteomes" id="UP001215598">
    <property type="component" value="Unassembled WGS sequence"/>
</dbReference>
<sequence>MTFLLIILSLRFVARHQSQVVRYICWLVSLFGSLDSQASWQISSPTQLPRGRTKSNLKGGAILIYKAVDGIEPPVLSRLKDN</sequence>
<reference evidence="2" key="1">
    <citation type="submission" date="2023-03" db="EMBL/GenBank/DDBJ databases">
        <title>Massive genome expansion in bonnet fungi (Mycena s.s.) driven by repeated elements and novel gene families across ecological guilds.</title>
        <authorList>
            <consortium name="Lawrence Berkeley National Laboratory"/>
            <person name="Harder C.B."/>
            <person name="Miyauchi S."/>
            <person name="Viragh M."/>
            <person name="Kuo A."/>
            <person name="Thoen E."/>
            <person name="Andreopoulos B."/>
            <person name="Lu D."/>
            <person name="Skrede I."/>
            <person name="Drula E."/>
            <person name="Henrissat B."/>
            <person name="Morin E."/>
            <person name="Kohler A."/>
            <person name="Barry K."/>
            <person name="LaButti K."/>
            <person name="Morin E."/>
            <person name="Salamov A."/>
            <person name="Lipzen A."/>
            <person name="Mereny Z."/>
            <person name="Hegedus B."/>
            <person name="Baldrian P."/>
            <person name="Stursova M."/>
            <person name="Weitz H."/>
            <person name="Taylor A."/>
            <person name="Grigoriev I.V."/>
            <person name="Nagy L.G."/>
            <person name="Martin F."/>
            <person name="Kauserud H."/>
        </authorList>
    </citation>
    <scope>NUCLEOTIDE SEQUENCE</scope>
    <source>
        <strain evidence="2">CBHHK182m</strain>
    </source>
</reference>
<proteinExistence type="predicted"/>
<organism evidence="2 3">
    <name type="scientific">Mycena metata</name>
    <dbReference type="NCBI Taxonomy" id="1033252"/>
    <lineage>
        <taxon>Eukaryota</taxon>
        <taxon>Fungi</taxon>
        <taxon>Dikarya</taxon>
        <taxon>Basidiomycota</taxon>
        <taxon>Agaricomycotina</taxon>
        <taxon>Agaricomycetes</taxon>
        <taxon>Agaricomycetidae</taxon>
        <taxon>Agaricales</taxon>
        <taxon>Marasmiineae</taxon>
        <taxon>Mycenaceae</taxon>
        <taxon>Mycena</taxon>
    </lineage>
</organism>
<feature type="signal peptide" evidence="1">
    <location>
        <begin position="1"/>
        <end position="18"/>
    </location>
</feature>
<feature type="chain" id="PRO_5041941380" description="Secreted protein" evidence="1">
    <location>
        <begin position="19"/>
        <end position="82"/>
    </location>
</feature>
<evidence type="ECO:0008006" key="4">
    <source>
        <dbReference type="Google" id="ProtNLM"/>
    </source>
</evidence>
<dbReference type="AlphaFoldDB" id="A0AAD7MZZ8"/>